<comment type="similarity">
    <text evidence="2">Belongs to the ABC-2 integral membrane protein family.</text>
</comment>
<dbReference type="InterPro" id="IPR047817">
    <property type="entry name" value="ABC2_TM_bact-type"/>
</dbReference>
<comment type="subcellular location">
    <subcellularLocation>
        <location evidence="1">Cell membrane</location>
        <topology evidence="1">Multi-pass membrane protein</topology>
    </subcellularLocation>
</comment>
<feature type="transmembrane region" description="Helical" evidence="8">
    <location>
        <begin position="201"/>
        <end position="227"/>
    </location>
</feature>
<sequence>MTAVFYQYAKEIMRNPFTLVLMLIMTIVFSITIGGANTSGQNVHVFSNELTNEEVETRLAALNESDDFNFMATSPTEAQRMLSTQEVEGLVELEEETYIIHLAFEDAPFLYLVQPVIDHYYTHSMLATIVGNEAGQYEAFAYEEQFVGVGGSFDQSLQSLFGFTLYFSFFTMGFTIMTILELKESRVWNRLILSPTSKTKLYSGHLIVSFALAYVQIAIVLALFVAIFDYDFYGGFGKLFIVIIPYLFAIMAFGVFLSGIVRASQQLNAIIPLSASAFAMLGGAFWPLQVVQSEWLLALSYASPIRYGLEMMMGATFNNWSLEEFFLPGAILLFMGLVLTGIGIQLMERKSA</sequence>
<dbReference type="RefSeq" id="WP_204466351.1">
    <property type="nucleotide sequence ID" value="NZ_JAFBCV010000006.1"/>
</dbReference>
<organism evidence="10 11">
    <name type="scientific">Shouchella xiaoxiensis</name>
    <dbReference type="NCBI Taxonomy" id="766895"/>
    <lineage>
        <taxon>Bacteria</taxon>
        <taxon>Bacillati</taxon>
        <taxon>Bacillota</taxon>
        <taxon>Bacilli</taxon>
        <taxon>Bacillales</taxon>
        <taxon>Bacillaceae</taxon>
        <taxon>Shouchella</taxon>
    </lineage>
</organism>
<keyword evidence="7 8" id="KW-0472">Membrane</keyword>
<comment type="caution">
    <text evidence="10">The sequence shown here is derived from an EMBL/GenBank/DDBJ whole genome shotgun (WGS) entry which is preliminary data.</text>
</comment>
<reference evidence="10" key="1">
    <citation type="submission" date="2021-01" db="EMBL/GenBank/DDBJ databases">
        <title>Genomic Encyclopedia of Type Strains, Phase IV (KMG-IV): sequencing the most valuable type-strain genomes for metagenomic binning, comparative biology and taxonomic classification.</title>
        <authorList>
            <person name="Goeker M."/>
        </authorList>
    </citation>
    <scope>NUCLEOTIDE SEQUENCE</scope>
    <source>
        <strain evidence="10">DSM 21943</strain>
    </source>
</reference>
<name>A0ABS2SU04_9BACI</name>
<evidence type="ECO:0000313" key="10">
    <source>
        <dbReference type="EMBL" id="MBM7838993.1"/>
    </source>
</evidence>
<dbReference type="InterPro" id="IPR013525">
    <property type="entry name" value="ABC2_TM"/>
</dbReference>
<feature type="domain" description="ABC transmembrane type-2" evidence="9">
    <location>
        <begin position="106"/>
        <end position="350"/>
    </location>
</feature>
<evidence type="ECO:0000259" key="9">
    <source>
        <dbReference type="PROSITE" id="PS51012"/>
    </source>
</evidence>
<gene>
    <name evidence="10" type="ORF">JOC54_002263</name>
</gene>
<evidence type="ECO:0000256" key="5">
    <source>
        <dbReference type="ARBA" id="ARBA00022692"/>
    </source>
</evidence>
<dbReference type="PANTHER" id="PTHR30294:SF38">
    <property type="entry name" value="TRANSPORT PERMEASE PROTEIN"/>
    <property type="match status" value="1"/>
</dbReference>
<keyword evidence="11" id="KW-1185">Reference proteome</keyword>
<accession>A0ABS2SU04</accession>
<evidence type="ECO:0000256" key="7">
    <source>
        <dbReference type="ARBA" id="ARBA00023136"/>
    </source>
</evidence>
<evidence type="ECO:0000256" key="1">
    <source>
        <dbReference type="ARBA" id="ARBA00004651"/>
    </source>
</evidence>
<dbReference type="EMBL" id="JAFBCV010000006">
    <property type="protein sequence ID" value="MBM7838993.1"/>
    <property type="molecule type" value="Genomic_DNA"/>
</dbReference>
<proteinExistence type="inferred from homology"/>
<feature type="transmembrane region" description="Helical" evidence="8">
    <location>
        <begin position="160"/>
        <end position="180"/>
    </location>
</feature>
<keyword evidence="3" id="KW-0813">Transport</keyword>
<dbReference type="InterPro" id="IPR051449">
    <property type="entry name" value="ABC-2_transporter_component"/>
</dbReference>
<protein>
    <submittedName>
        <fullName evidence="10">ABC-2 type transport system permease protein</fullName>
    </submittedName>
</protein>
<evidence type="ECO:0000256" key="4">
    <source>
        <dbReference type="ARBA" id="ARBA00022475"/>
    </source>
</evidence>
<evidence type="ECO:0000256" key="3">
    <source>
        <dbReference type="ARBA" id="ARBA00022448"/>
    </source>
</evidence>
<feature type="transmembrane region" description="Helical" evidence="8">
    <location>
        <begin position="17"/>
        <end position="36"/>
    </location>
</feature>
<keyword evidence="5 8" id="KW-0812">Transmembrane</keyword>
<feature type="transmembrane region" description="Helical" evidence="8">
    <location>
        <begin position="325"/>
        <end position="347"/>
    </location>
</feature>
<dbReference type="PANTHER" id="PTHR30294">
    <property type="entry name" value="MEMBRANE COMPONENT OF ABC TRANSPORTER YHHJ-RELATED"/>
    <property type="match status" value="1"/>
</dbReference>
<keyword evidence="6 8" id="KW-1133">Transmembrane helix</keyword>
<feature type="transmembrane region" description="Helical" evidence="8">
    <location>
        <begin position="239"/>
        <end position="257"/>
    </location>
</feature>
<feature type="transmembrane region" description="Helical" evidence="8">
    <location>
        <begin position="269"/>
        <end position="288"/>
    </location>
</feature>
<dbReference type="Proteomes" id="UP001179280">
    <property type="component" value="Unassembled WGS sequence"/>
</dbReference>
<evidence type="ECO:0000256" key="6">
    <source>
        <dbReference type="ARBA" id="ARBA00022989"/>
    </source>
</evidence>
<dbReference type="Pfam" id="PF12698">
    <property type="entry name" value="ABC2_membrane_3"/>
    <property type="match status" value="1"/>
</dbReference>
<evidence type="ECO:0000256" key="8">
    <source>
        <dbReference type="SAM" id="Phobius"/>
    </source>
</evidence>
<evidence type="ECO:0000256" key="2">
    <source>
        <dbReference type="ARBA" id="ARBA00007783"/>
    </source>
</evidence>
<evidence type="ECO:0000313" key="11">
    <source>
        <dbReference type="Proteomes" id="UP001179280"/>
    </source>
</evidence>
<keyword evidence="4" id="KW-1003">Cell membrane</keyword>
<dbReference type="PROSITE" id="PS51012">
    <property type="entry name" value="ABC_TM2"/>
    <property type="match status" value="1"/>
</dbReference>